<protein>
    <submittedName>
        <fullName evidence="1">Uncharacterized protein</fullName>
    </submittedName>
</protein>
<dbReference type="EMBL" id="BKZW01000001">
    <property type="protein sequence ID" value="GER86950.1"/>
    <property type="molecule type" value="Genomic_DNA"/>
</dbReference>
<organism evidence="1 2">
    <name type="scientific">Dictyobacter vulcani</name>
    <dbReference type="NCBI Taxonomy" id="2607529"/>
    <lineage>
        <taxon>Bacteria</taxon>
        <taxon>Bacillati</taxon>
        <taxon>Chloroflexota</taxon>
        <taxon>Ktedonobacteria</taxon>
        <taxon>Ktedonobacterales</taxon>
        <taxon>Dictyobacteraceae</taxon>
        <taxon>Dictyobacter</taxon>
    </lineage>
</organism>
<comment type="caution">
    <text evidence="1">The sequence shown here is derived from an EMBL/GenBank/DDBJ whole genome shotgun (WGS) entry which is preliminary data.</text>
</comment>
<evidence type="ECO:0000313" key="1">
    <source>
        <dbReference type="EMBL" id="GER86950.1"/>
    </source>
</evidence>
<accession>A0A5J4KKM3</accession>
<dbReference type="Proteomes" id="UP000326912">
    <property type="component" value="Unassembled WGS sequence"/>
</dbReference>
<gene>
    <name evidence="1" type="ORF">KDW_11120</name>
</gene>
<reference evidence="1 2" key="1">
    <citation type="submission" date="2019-10" db="EMBL/GenBank/DDBJ databases">
        <title>Dictyobacter vulcani sp. nov., within the class Ktedonobacteria, isolated from soil of volcanic Mt. Zao.</title>
        <authorList>
            <person name="Zheng Y."/>
            <person name="Wang C.M."/>
            <person name="Sakai Y."/>
            <person name="Abe K."/>
            <person name="Yokota A."/>
            <person name="Yabe S."/>
        </authorList>
    </citation>
    <scope>NUCLEOTIDE SEQUENCE [LARGE SCALE GENOMIC DNA]</scope>
    <source>
        <strain evidence="1 2">W12</strain>
    </source>
</reference>
<dbReference type="AlphaFoldDB" id="A0A5J4KKM3"/>
<sequence length="63" mass="7101">MRVPLASALRALLDPGSRYAIFMLQTFYIDIAEKIPVPIFYSRTQLEKNHKGSSDCSVPEPSM</sequence>
<proteinExistence type="predicted"/>
<name>A0A5J4KKM3_9CHLR</name>
<evidence type="ECO:0000313" key="2">
    <source>
        <dbReference type="Proteomes" id="UP000326912"/>
    </source>
</evidence>
<keyword evidence="2" id="KW-1185">Reference proteome</keyword>